<evidence type="ECO:0000313" key="1">
    <source>
        <dbReference type="EMBL" id="TYS45283.1"/>
    </source>
</evidence>
<comment type="caution">
    <text evidence="1">The sequence shown here is derived from an EMBL/GenBank/DDBJ whole genome shotgun (WGS) entry which is preliminary data.</text>
</comment>
<keyword evidence="1" id="KW-0695">RNA-directed DNA polymerase</keyword>
<dbReference type="AlphaFoldDB" id="A0A5D4R1R1"/>
<dbReference type="Proteomes" id="UP000322139">
    <property type="component" value="Unassembled WGS sequence"/>
</dbReference>
<organism evidence="1 2">
    <name type="scientific">Bacillus infantis</name>
    <dbReference type="NCBI Taxonomy" id="324767"/>
    <lineage>
        <taxon>Bacteria</taxon>
        <taxon>Bacillati</taxon>
        <taxon>Bacillota</taxon>
        <taxon>Bacilli</taxon>
        <taxon>Bacillales</taxon>
        <taxon>Bacillaceae</taxon>
        <taxon>Bacillus</taxon>
    </lineage>
</organism>
<name>A0A5D4R1R1_9BACI</name>
<dbReference type="GO" id="GO:0003964">
    <property type="term" value="F:RNA-directed DNA polymerase activity"/>
    <property type="evidence" value="ECO:0007669"/>
    <property type="project" value="UniProtKB-KW"/>
</dbReference>
<proteinExistence type="predicted"/>
<gene>
    <name evidence="1" type="ORF">FZD51_19445</name>
</gene>
<keyword evidence="1" id="KW-0808">Transferase</keyword>
<protein>
    <submittedName>
        <fullName evidence="1">Group II intron reverse transcriptase/maturase</fullName>
    </submittedName>
</protein>
<sequence length="58" mass="7351">ENFLDRIRKLLFKWMNRRSQRKSFSWEKFKLFLEKYPLPKPRIKVNIYKLRDDIGYSL</sequence>
<evidence type="ECO:0000313" key="2">
    <source>
        <dbReference type="Proteomes" id="UP000322139"/>
    </source>
</evidence>
<keyword evidence="1" id="KW-0548">Nucleotidyltransferase</keyword>
<dbReference type="EMBL" id="VTER01000011">
    <property type="protein sequence ID" value="TYS45283.1"/>
    <property type="molecule type" value="Genomic_DNA"/>
</dbReference>
<accession>A0A5D4R1R1</accession>
<reference evidence="1 2" key="1">
    <citation type="submission" date="2019-08" db="EMBL/GenBank/DDBJ databases">
        <title>Bacillus genomes from the desert of Cuatro Cienegas, Coahuila.</title>
        <authorList>
            <person name="Olmedo-Alvarez G."/>
        </authorList>
    </citation>
    <scope>NUCLEOTIDE SEQUENCE [LARGE SCALE GENOMIC DNA]</scope>
    <source>
        <strain evidence="1 2">CH446_14T</strain>
    </source>
</reference>
<feature type="non-terminal residue" evidence="1">
    <location>
        <position position="1"/>
    </location>
</feature>